<organism evidence="1 2">
    <name type="scientific">Longispora fulva</name>
    <dbReference type="NCBI Taxonomy" id="619741"/>
    <lineage>
        <taxon>Bacteria</taxon>
        <taxon>Bacillati</taxon>
        <taxon>Actinomycetota</taxon>
        <taxon>Actinomycetes</taxon>
        <taxon>Micromonosporales</taxon>
        <taxon>Micromonosporaceae</taxon>
        <taxon>Longispora</taxon>
    </lineage>
</organism>
<proteinExistence type="predicted"/>
<dbReference type="Proteomes" id="UP000622552">
    <property type="component" value="Unassembled WGS sequence"/>
</dbReference>
<accession>A0A8J7KYT7</accession>
<keyword evidence="2" id="KW-1185">Reference proteome</keyword>
<gene>
    <name evidence="1" type="ORF">IW245_005801</name>
</gene>
<protein>
    <submittedName>
        <fullName evidence="1">Uncharacterized protein</fullName>
    </submittedName>
</protein>
<sequence>MHRWIRRGWRFWLPRVDVWCAVHGVRWEHHHPDDTPSGRPPSTVRL</sequence>
<dbReference type="EMBL" id="JADOUF010000001">
    <property type="protein sequence ID" value="MBG6139607.1"/>
    <property type="molecule type" value="Genomic_DNA"/>
</dbReference>
<evidence type="ECO:0000313" key="1">
    <source>
        <dbReference type="EMBL" id="MBG6139607.1"/>
    </source>
</evidence>
<dbReference type="RefSeq" id="WP_197006246.1">
    <property type="nucleotide sequence ID" value="NZ_BONS01000008.1"/>
</dbReference>
<evidence type="ECO:0000313" key="2">
    <source>
        <dbReference type="Proteomes" id="UP000622552"/>
    </source>
</evidence>
<dbReference type="AlphaFoldDB" id="A0A8J7KYT7"/>
<name>A0A8J7KYT7_9ACTN</name>
<reference evidence="1" key="1">
    <citation type="submission" date="2020-11" db="EMBL/GenBank/DDBJ databases">
        <title>Sequencing the genomes of 1000 actinobacteria strains.</title>
        <authorList>
            <person name="Klenk H.-P."/>
        </authorList>
    </citation>
    <scope>NUCLEOTIDE SEQUENCE</scope>
    <source>
        <strain evidence="1">DSM 45356</strain>
    </source>
</reference>
<comment type="caution">
    <text evidence="1">The sequence shown here is derived from an EMBL/GenBank/DDBJ whole genome shotgun (WGS) entry which is preliminary data.</text>
</comment>